<dbReference type="Gene3D" id="2.40.50.100">
    <property type="match status" value="1"/>
</dbReference>
<feature type="domain" description="CusB-like beta-barrel" evidence="5">
    <location>
        <begin position="268"/>
        <end position="344"/>
    </location>
</feature>
<keyword evidence="3" id="KW-0175">Coiled coil</keyword>
<dbReference type="GO" id="GO:0016020">
    <property type="term" value="C:membrane"/>
    <property type="evidence" value="ECO:0007669"/>
    <property type="project" value="InterPro"/>
</dbReference>
<evidence type="ECO:0000313" key="7">
    <source>
        <dbReference type="EMBL" id="BBA33057.1"/>
    </source>
</evidence>
<proteinExistence type="inferred from homology"/>
<evidence type="ECO:0000256" key="2">
    <source>
        <dbReference type="ARBA" id="ARBA00009477"/>
    </source>
</evidence>
<evidence type="ECO:0000256" key="3">
    <source>
        <dbReference type="ARBA" id="ARBA00023054"/>
    </source>
</evidence>
<dbReference type="Pfam" id="PF25973">
    <property type="entry name" value="BSH_CzcB"/>
    <property type="match status" value="1"/>
</dbReference>
<sequence length="440" mass="47653">MGTWLRFLCKLMPSKVRLMEQPQQEPDTDIARTLSLDGASRKRKHLKWWIVIGVLGVLTGTAGVVMNGQSRSPDSSEFQTVKVRRESFSVDIIATGTLKPINQVDVGSELSGTIDSVKVDYNDRVRQGQILATLNTDELEAKVLESKSSLESEQARLRVARATLVEASLKFQRVQQLIAKRLVPLQDVDVARAAYDRARAEEASAKARVTLAQANLDANRTNLAKAAIRSPIDGIVLARKVEPGQTVAASFQTPVLFTLAEDLTRMVLHANVDEANMGQIKEGQDASFTVDAYPSRKFPAKIVSIRNDPQTVDGIVTYETLLSVDNSELLLRPGMTATANITAHRVAEAIVVPNGALRFSKSRSGEAAFQGAAASPDRSQVVWTLRDGKPVAIPVSVGQSDGHVTEIIAGELNPGMSLLVNEIDANGGGNQATRLSRQDN</sequence>
<keyword evidence="8" id="KW-1185">Reference proteome</keyword>
<evidence type="ECO:0000259" key="6">
    <source>
        <dbReference type="Pfam" id="PF25973"/>
    </source>
</evidence>
<organism evidence="7 8">
    <name type="scientific">Methylocaldum marinum</name>
    <dbReference type="NCBI Taxonomy" id="1432792"/>
    <lineage>
        <taxon>Bacteria</taxon>
        <taxon>Pseudomonadati</taxon>
        <taxon>Pseudomonadota</taxon>
        <taxon>Gammaproteobacteria</taxon>
        <taxon>Methylococcales</taxon>
        <taxon>Methylococcaceae</taxon>
        <taxon>Methylocaldum</taxon>
    </lineage>
</organism>
<dbReference type="InterPro" id="IPR006143">
    <property type="entry name" value="RND_pump_MFP"/>
</dbReference>
<keyword evidence="4" id="KW-0812">Transmembrane</keyword>
<dbReference type="NCBIfam" id="TIGR01730">
    <property type="entry name" value="RND_mfp"/>
    <property type="match status" value="1"/>
</dbReference>
<keyword evidence="4" id="KW-1133">Transmembrane helix</keyword>
<dbReference type="PANTHER" id="PTHR32347:SF14">
    <property type="entry name" value="EFFLUX SYSTEM COMPONENT YKNX-RELATED"/>
    <property type="match status" value="1"/>
</dbReference>
<feature type="domain" description="CzcB-like barrel-sandwich hybrid" evidence="6">
    <location>
        <begin position="104"/>
        <end position="250"/>
    </location>
</feature>
<gene>
    <name evidence="7" type="ORF">sS8_1095</name>
</gene>
<dbReference type="GO" id="GO:0022857">
    <property type="term" value="F:transmembrane transporter activity"/>
    <property type="evidence" value="ECO:0007669"/>
    <property type="project" value="InterPro"/>
</dbReference>
<dbReference type="GO" id="GO:0030313">
    <property type="term" value="C:cell envelope"/>
    <property type="evidence" value="ECO:0007669"/>
    <property type="project" value="UniProtKB-SubCell"/>
</dbReference>
<dbReference type="InterPro" id="IPR050465">
    <property type="entry name" value="UPF0194_transport"/>
</dbReference>
<feature type="transmembrane region" description="Helical" evidence="4">
    <location>
        <begin position="48"/>
        <end position="66"/>
    </location>
</feature>
<comment type="subcellular location">
    <subcellularLocation>
        <location evidence="1">Cell envelope</location>
    </subcellularLocation>
</comment>
<dbReference type="InterPro" id="IPR058647">
    <property type="entry name" value="BSH_CzcB-like"/>
</dbReference>
<evidence type="ECO:0000256" key="4">
    <source>
        <dbReference type="SAM" id="Phobius"/>
    </source>
</evidence>
<accession>A0A250KN99</accession>
<reference evidence="7 8" key="1">
    <citation type="submission" date="2016-12" db="EMBL/GenBank/DDBJ databases">
        <title>Genome sequencing of Methylocaldum marinum.</title>
        <authorList>
            <person name="Takeuchi M."/>
            <person name="Kamagata Y."/>
            <person name="Hiraoka S."/>
            <person name="Oshima K."/>
            <person name="Hattori M."/>
            <person name="Iwasaki W."/>
        </authorList>
    </citation>
    <scope>NUCLEOTIDE SEQUENCE [LARGE SCALE GENOMIC DNA]</scope>
    <source>
        <strain evidence="7 8">S8</strain>
    </source>
</reference>
<dbReference type="Proteomes" id="UP000266313">
    <property type="component" value="Chromosome"/>
</dbReference>
<dbReference type="EMBL" id="AP017928">
    <property type="protein sequence ID" value="BBA33057.1"/>
    <property type="molecule type" value="Genomic_DNA"/>
</dbReference>
<dbReference type="Pfam" id="PF25954">
    <property type="entry name" value="Beta-barrel_RND_2"/>
    <property type="match status" value="1"/>
</dbReference>
<evidence type="ECO:0000259" key="5">
    <source>
        <dbReference type="Pfam" id="PF25954"/>
    </source>
</evidence>
<evidence type="ECO:0000313" key="8">
    <source>
        <dbReference type="Proteomes" id="UP000266313"/>
    </source>
</evidence>
<keyword evidence="4" id="KW-0472">Membrane</keyword>
<dbReference type="AlphaFoldDB" id="A0A250KN99"/>
<dbReference type="Gene3D" id="2.40.30.170">
    <property type="match status" value="1"/>
</dbReference>
<dbReference type="InterPro" id="IPR058792">
    <property type="entry name" value="Beta-barrel_RND_2"/>
</dbReference>
<dbReference type="KEGG" id="mmai:sS8_1095"/>
<dbReference type="Gene3D" id="2.40.420.20">
    <property type="match status" value="1"/>
</dbReference>
<name>A0A250KN99_9GAMM</name>
<dbReference type="PANTHER" id="PTHR32347">
    <property type="entry name" value="EFFLUX SYSTEM COMPONENT YKNX-RELATED"/>
    <property type="match status" value="1"/>
</dbReference>
<dbReference type="Gene3D" id="1.10.287.470">
    <property type="entry name" value="Helix hairpin bin"/>
    <property type="match status" value="1"/>
</dbReference>
<dbReference type="SUPFAM" id="SSF111369">
    <property type="entry name" value="HlyD-like secretion proteins"/>
    <property type="match status" value="1"/>
</dbReference>
<evidence type="ECO:0000256" key="1">
    <source>
        <dbReference type="ARBA" id="ARBA00004196"/>
    </source>
</evidence>
<protein>
    <submittedName>
        <fullName evidence="7">Efflux transporter, RND family, MFP subunit</fullName>
    </submittedName>
</protein>
<comment type="similarity">
    <text evidence="2">Belongs to the membrane fusion protein (MFP) (TC 8.A.1) family.</text>
</comment>